<comment type="catalytic activity">
    <reaction evidence="11">
        <text>tRNA(Phe) + L-phenylalanine + ATP = L-phenylalanyl-tRNA(Phe) + AMP + diphosphate + H(+)</text>
        <dbReference type="Rhea" id="RHEA:19413"/>
        <dbReference type="Rhea" id="RHEA-COMP:9668"/>
        <dbReference type="Rhea" id="RHEA-COMP:9699"/>
        <dbReference type="ChEBI" id="CHEBI:15378"/>
        <dbReference type="ChEBI" id="CHEBI:30616"/>
        <dbReference type="ChEBI" id="CHEBI:33019"/>
        <dbReference type="ChEBI" id="CHEBI:58095"/>
        <dbReference type="ChEBI" id="CHEBI:78442"/>
        <dbReference type="ChEBI" id="CHEBI:78531"/>
        <dbReference type="ChEBI" id="CHEBI:456215"/>
        <dbReference type="EC" id="6.1.1.20"/>
    </reaction>
</comment>
<feature type="domain" description="Aminoacyl-transfer RNA synthetases class-II family profile" evidence="12">
    <location>
        <begin position="243"/>
        <end position="489"/>
    </location>
</feature>
<dbReference type="GO" id="GO:0000049">
    <property type="term" value="F:tRNA binding"/>
    <property type="evidence" value="ECO:0007669"/>
    <property type="project" value="InterPro"/>
</dbReference>
<dbReference type="GO" id="GO:0004826">
    <property type="term" value="F:phenylalanine-tRNA ligase activity"/>
    <property type="evidence" value="ECO:0007669"/>
    <property type="project" value="UniProtKB-UniRule"/>
</dbReference>
<dbReference type="HAMAP" id="MF_00282">
    <property type="entry name" value="Phe_tRNA_synth_alpha2"/>
    <property type="match status" value="1"/>
</dbReference>
<keyword evidence="5 11" id="KW-0479">Metal-binding</keyword>
<sequence>MDLHPLEIKVIEGLKKLGGKGSASVVAETAGIEKIQAERFGYSLSQKGLVVLEKKVTEKPKLTEFGKKYLKEGLPEKKIASVLKSGPQTLNELIETTGLSQQEIEACFGILKKNGWAVIRKGDLGIELELTEIGKLESKEKSDLENALEEINTGGFVQGEIVEPLKKRGVVEVGSHYEYKMELKEGAKIEATETGDVVHQLTHEMIKTGAWKEKKLRGYDLKAPVPAFYGGKLHPLTIARNKIRRIFLDLGFEEVEGPLIESSFWNFDALFQPQDHPSRDLQDTFYLKNPSEAKLPARKILDEVKKAHEQGTKDSTGWRYKWNEELAKKSILRTHTTAVTVRALSRIKPPAKVFCIGRTFRNETLDFKHLPEFTQIDGIVADENVTFKDLLGYLKEFFYRLGFEKIRFRPAYFPYTEMSTEPEVYLEERGEWLEMGGSGIFRPEVTEPLGIDVPVLAWGLSLERPIMLKLGLKDIRSFYYFNNLKWLREVGIF</sequence>
<comment type="similarity">
    <text evidence="2 11">Belongs to the class-II aminoacyl-tRNA synthetase family. Phe-tRNA synthetase alpha subunit type 2 subfamily.</text>
</comment>
<dbReference type="GO" id="GO:0005524">
    <property type="term" value="F:ATP binding"/>
    <property type="evidence" value="ECO:0007669"/>
    <property type="project" value="UniProtKB-UniRule"/>
</dbReference>
<evidence type="ECO:0000256" key="10">
    <source>
        <dbReference type="ARBA" id="ARBA00023146"/>
    </source>
</evidence>
<evidence type="ECO:0000256" key="7">
    <source>
        <dbReference type="ARBA" id="ARBA00022840"/>
    </source>
</evidence>
<dbReference type="EC" id="6.1.1.20" evidence="11"/>
<dbReference type="Pfam" id="PF01409">
    <property type="entry name" value="tRNA-synt_2d"/>
    <property type="match status" value="1"/>
</dbReference>
<keyword evidence="14" id="KW-1185">Reference proteome</keyword>
<dbReference type="PROSITE" id="PS50862">
    <property type="entry name" value="AA_TRNA_LIGASE_II"/>
    <property type="match status" value="1"/>
</dbReference>
<keyword evidence="4 11" id="KW-0436">Ligase</keyword>
<evidence type="ECO:0000313" key="14">
    <source>
        <dbReference type="Proteomes" id="UP000646946"/>
    </source>
</evidence>
<reference evidence="13 14" key="1">
    <citation type="journal article" name="Nat. Commun.">
        <title>Undinarchaeota illuminate DPANN phylogeny and the impact of gene transfer on archaeal evolution.</title>
        <authorList>
            <person name="Dombrowski N."/>
            <person name="Williams T.A."/>
            <person name="Sun J."/>
            <person name="Woodcroft B.J."/>
            <person name="Lee J.H."/>
            <person name="Minh B.Q."/>
            <person name="Rinke C."/>
            <person name="Spang A."/>
        </authorList>
    </citation>
    <scope>NUCLEOTIDE SEQUENCE [LARGE SCALE GENOMIC DNA]</scope>
    <source>
        <strain evidence="13">MAG_bin1129</strain>
    </source>
</reference>
<organism evidence="13 14">
    <name type="scientific">Candidatus Naiadarchaeum limnaeum</name>
    <dbReference type="NCBI Taxonomy" id="2756139"/>
    <lineage>
        <taxon>Archaea</taxon>
        <taxon>Candidatus Undinarchaeota</taxon>
        <taxon>Candidatus Undinarchaeia</taxon>
        <taxon>Candidatus Naiadarchaeales</taxon>
        <taxon>Candidatus Naiadarchaeaceae</taxon>
        <taxon>Candidatus Naiadarchaeum</taxon>
    </lineage>
</organism>
<evidence type="ECO:0000259" key="12">
    <source>
        <dbReference type="PROSITE" id="PS50862"/>
    </source>
</evidence>
<keyword evidence="8 11" id="KW-0460">Magnesium</keyword>
<keyword evidence="3 11" id="KW-0963">Cytoplasm</keyword>
<evidence type="ECO:0000256" key="1">
    <source>
        <dbReference type="ARBA" id="ARBA00004496"/>
    </source>
</evidence>
<dbReference type="Gene3D" id="3.30.930.10">
    <property type="entry name" value="Bira Bifunctional Protein, Domain 2"/>
    <property type="match status" value="1"/>
</dbReference>
<dbReference type="Proteomes" id="UP000646946">
    <property type="component" value="Unassembled WGS sequence"/>
</dbReference>
<feature type="binding site" evidence="11">
    <location>
        <position position="415"/>
    </location>
    <ligand>
        <name>L-phenylalanine</name>
        <dbReference type="ChEBI" id="CHEBI:58095"/>
    </ligand>
</feature>
<keyword evidence="9 11" id="KW-0648">Protein biosynthesis</keyword>
<dbReference type="FunFam" id="3.30.930.10:FF:000095">
    <property type="entry name" value="Phenylalanine--tRNA ligase alpha subunit"/>
    <property type="match status" value="1"/>
</dbReference>
<comment type="cofactor">
    <cofactor evidence="11">
        <name>Mg(2+)</name>
        <dbReference type="ChEBI" id="CHEBI:18420"/>
    </cofactor>
    <text evidence="11">Binds 2 magnesium ions per tetramer.</text>
</comment>
<dbReference type="NCBIfam" id="TIGR00468">
    <property type="entry name" value="pheS"/>
    <property type="match status" value="1"/>
</dbReference>
<evidence type="ECO:0000256" key="11">
    <source>
        <dbReference type="HAMAP-Rule" id="MF_00282"/>
    </source>
</evidence>
<keyword evidence="6 11" id="KW-0547">Nucleotide-binding</keyword>
<dbReference type="NCBIfam" id="NF003210">
    <property type="entry name" value="PRK04172.1"/>
    <property type="match status" value="1"/>
</dbReference>
<dbReference type="InterPro" id="IPR006195">
    <property type="entry name" value="aa-tRNA-synth_II"/>
</dbReference>
<dbReference type="SUPFAM" id="SSF55681">
    <property type="entry name" value="Class II aaRS and biotin synthetases"/>
    <property type="match status" value="1"/>
</dbReference>
<comment type="subcellular location">
    <subcellularLocation>
        <location evidence="1 11">Cytoplasm</location>
    </subcellularLocation>
</comment>
<accession>A0A832V602</accession>
<evidence type="ECO:0000256" key="5">
    <source>
        <dbReference type="ARBA" id="ARBA00022723"/>
    </source>
</evidence>
<evidence type="ECO:0000256" key="6">
    <source>
        <dbReference type="ARBA" id="ARBA00022741"/>
    </source>
</evidence>
<dbReference type="AlphaFoldDB" id="A0A832V602"/>
<dbReference type="PANTHER" id="PTHR11538">
    <property type="entry name" value="PHENYLALANYL-TRNA SYNTHETASE"/>
    <property type="match status" value="1"/>
</dbReference>
<evidence type="ECO:0000256" key="3">
    <source>
        <dbReference type="ARBA" id="ARBA00022490"/>
    </source>
</evidence>
<dbReference type="InterPro" id="IPR004529">
    <property type="entry name" value="Phe-tRNA-synth_IIc_asu"/>
</dbReference>
<keyword evidence="10 11" id="KW-0030">Aminoacyl-tRNA synthetase</keyword>
<evidence type="ECO:0000256" key="8">
    <source>
        <dbReference type="ARBA" id="ARBA00022842"/>
    </source>
</evidence>
<dbReference type="CDD" id="cd00496">
    <property type="entry name" value="PheRS_alpha_core"/>
    <property type="match status" value="1"/>
</dbReference>
<comment type="subunit">
    <text evidence="11">Tetramer of two alpha and two beta subunits.</text>
</comment>
<feature type="binding site" evidence="11">
    <location>
        <begin position="375"/>
        <end position="377"/>
    </location>
    <ligand>
        <name>L-phenylalanine</name>
        <dbReference type="ChEBI" id="CHEBI:58095"/>
    </ligand>
</feature>
<evidence type="ECO:0000256" key="9">
    <source>
        <dbReference type="ARBA" id="ARBA00022917"/>
    </source>
</evidence>
<proteinExistence type="inferred from homology"/>
<gene>
    <name evidence="11" type="primary">pheS</name>
    <name evidence="13" type="ORF">H1016_05030</name>
</gene>
<evidence type="ECO:0000256" key="4">
    <source>
        <dbReference type="ARBA" id="ARBA00022598"/>
    </source>
</evidence>
<dbReference type="InterPro" id="IPR022917">
    <property type="entry name" value="Phe_tRNA_ligase_alpha_bac/arc"/>
</dbReference>
<dbReference type="GO" id="GO:0006432">
    <property type="term" value="P:phenylalanyl-tRNA aminoacylation"/>
    <property type="evidence" value="ECO:0007669"/>
    <property type="project" value="UniProtKB-UniRule"/>
</dbReference>
<feature type="binding site" evidence="11">
    <location>
        <position position="337"/>
    </location>
    <ligand>
        <name>L-phenylalanine</name>
        <dbReference type="ChEBI" id="CHEBI:58095"/>
    </ligand>
</feature>
<dbReference type="PANTHER" id="PTHR11538:SF40">
    <property type="entry name" value="PHENYLALANINE--TRNA LIGASE ALPHA SUBUNIT"/>
    <property type="match status" value="1"/>
</dbReference>
<feature type="binding site" evidence="11">
    <location>
        <position position="417"/>
    </location>
    <ligand>
        <name>Mg(2+)</name>
        <dbReference type="ChEBI" id="CHEBI:18420"/>
        <note>ligand shared with heterodimeric partner</note>
    </ligand>
</feature>
<evidence type="ECO:0000313" key="13">
    <source>
        <dbReference type="EMBL" id="HIK00870.1"/>
    </source>
</evidence>
<dbReference type="EMBL" id="DVAB01000041">
    <property type="protein sequence ID" value="HIK00870.1"/>
    <property type="molecule type" value="Genomic_DNA"/>
</dbReference>
<protein>
    <recommendedName>
        <fullName evidence="11">Phenylalanine--tRNA ligase alpha subunit</fullName>
        <ecNumber evidence="11">6.1.1.20</ecNumber>
    </recommendedName>
    <alternativeName>
        <fullName evidence="11">Phenylalanyl-tRNA synthetase alpha subunit</fullName>
        <shortName evidence="11">PheRS</shortName>
    </alternativeName>
</protein>
<feature type="binding site" evidence="11">
    <location>
        <position position="441"/>
    </location>
    <ligand>
        <name>L-phenylalanine</name>
        <dbReference type="ChEBI" id="CHEBI:58095"/>
    </ligand>
</feature>
<comment type="caution">
    <text evidence="13">The sequence shown here is derived from an EMBL/GenBank/DDBJ whole genome shotgun (WGS) entry which is preliminary data.</text>
</comment>
<dbReference type="GO" id="GO:0000287">
    <property type="term" value="F:magnesium ion binding"/>
    <property type="evidence" value="ECO:0007669"/>
    <property type="project" value="UniProtKB-UniRule"/>
</dbReference>
<dbReference type="InterPro" id="IPR045864">
    <property type="entry name" value="aa-tRNA-synth_II/BPL/LPL"/>
</dbReference>
<dbReference type="GO" id="GO:0005737">
    <property type="term" value="C:cytoplasm"/>
    <property type="evidence" value="ECO:0007669"/>
    <property type="project" value="UniProtKB-SubCell"/>
</dbReference>
<dbReference type="InterPro" id="IPR002319">
    <property type="entry name" value="Phenylalanyl-tRNA_Synthase"/>
</dbReference>
<name>A0A832V602_9ARCH</name>
<keyword evidence="7 11" id="KW-0067">ATP-binding</keyword>
<evidence type="ECO:0000256" key="2">
    <source>
        <dbReference type="ARBA" id="ARBA00006703"/>
    </source>
</evidence>